<evidence type="ECO:0000256" key="1">
    <source>
        <dbReference type="SAM" id="MobiDB-lite"/>
    </source>
</evidence>
<organism evidence="2">
    <name type="scientific">freshwater metagenome</name>
    <dbReference type="NCBI Taxonomy" id="449393"/>
    <lineage>
        <taxon>unclassified sequences</taxon>
        <taxon>metagenomes</taxon>
        <taxon>ecological metagenomes</taxon>
    </lineage>
</organism>
<evidence type="ECO:0000313" key="2">
    <source>
        <dbReference type="EMBL" id="CAB4547570.1"/>
    </source>
</evidence>
<protein>
    <submittedName>
        <fullName evidence="2">Unannotated protein</fullName>
    </submittedName>
</protein>
<feature type="region of interest" description="Disordered" evidence="1">
    <location>
        <begin position="109"/>
        <end position="143"/>
    </location>
</feature>
<name>A0A6J6C885_9ZZZZ</name>
<feature type="compositionally biased region" description="Polar residues" evidence="1">
    <location>
        <begin position="119"/>
        <end position="134"/>
    </location>
</feature>
<proteinExistence type="predicted"/>
<reference evidence="2" key="1">
    <citation type="submission" date="2020-05" db="EMBL/GenBank/DDBJ databases">
        <authorList>
            <person name="Chiriac C."/>
            <person name="Salcher M."/>
            <person name="Ghai R."/>
            <person name="Kavagutti S V."/>
        </authorList>
    </citation>
    <scope>NUCLEOTIDE SEQUENCE</scope>
</reference>
<dbReference type="AlphaFoldDB" id="A0A6J6C885"/>
<feature type="region of interest" description="Disordered" evidence="1">
    <location>
        <begin position="1"/>
        <end position="26"/>
    </location>
</feature>
<feature type="compositionally biased region" description="Polar residues" evidence="1">
    <location>
        <begin position="208"/>
        <end position="220"/>
    </location>
</feature>
<dbReference type="EMBL" id="CAEZSF010000152">
    <property type="protein sequence ID" value="CAB4547570.1"/>
    <property type="molecule type" value="Genomic_DNA"/>
</dbReference>
<gene>
    <name evidence="2" type="ORF">UFOPK1358_01404</name>
</gene>
<accession>A0A6J6C885</accession>
<feature type="compositionally biased region" description="Polar residues" evidence="1">
    <location>
        <begin position="11"/>
        <end position="26"/>
    </location>
</feature>
<feature type="region of interest" description="Disordered" evidence="1">
    <location>
        <begin position="164"/>
        <end position="220"/>
    </location>
</feature>
<sequence>MAKPSAPAPSERQTGEQGVGQRTTPQRVAIKGQSSMLHEVATFAAGQVRRAQSPQVRPQGQPRLMRGDLARLLVGTNSLEESWWDQRPETGFSGQSGGLIVGLAGCERKEPHSDCPVRQQRTAESTSAGSTQGQRPVLSGPATNLATCSLNDRALNERALNECQPTQHPAAAPKSPEQKVEQTKGEFAARQIQQLPPAQPTMAIRSARPNNNTAHTKMRR</sequence>